<accession>A0A2D0KCR7</accession>
<proteinExistence type="predicted"/>
<sequence>MNDKKPNEITLRDYFAAKAMQALATDLYATKAGCVFGSDDIARWAYVTADAMLNVREITMPKHPREFNFNVGDKLTHKTEDWGEVIITNIDGGQITIRTHFGREITYMSHFLSEKWNKINQEPPTGE</sequence>
<evidence type="ECO:0000313" key="1">
    <source>
        <dbReference type="EMBL" id="PHM61236.1"/>
    </source>
</evidence>
<comment type="caution">
    <text evidence="1">The sequence shown here is derived from an EMBL/GenBank/DDBJ whole genome shotgun (WGS) entry which is preliminary data.</text>
</comment>
<dbReference type="Proteomes" id="UP000222168">
    <property type="component" value="Unassembled WGS sequence"/>
</dbReference>
<dbReference type="RefSeq" id="WP_208614798.1">
    <property type="nucleotide sequence ID" value="NZ_NJAK01000001.1"/>
</dbReference>
<reference evidence="1 2" key="1">
    <citation type="journal article" date="2017" name="Nat. Microbiol.">
        <title>Natural product diversity associated with the nematode symbionts Photorhabdus and Xenorhabdus.</title>
        <authorList>
            <person name="Tobias N.J."/>
            <person name="Wolff H."/>
            <person name="Djahanschiri B."/>
            <person name="Grundmann F."/>
            <person name="Kronenwerth M."/>
            <person name="Shi Y.M."/>
            <person name="Simonyi S."/>
            <person name="Grun P."/>
            <person name="Shapiro-Ilan D."/>
            <person name="Pidot S.J."/>
            <person name="Stinear T.P."/>
            <person name="Ebersberger I."/>
            <person name="Bode H.B."/>
        </authorList>
    </citation>
    <scope>NUCLEOTIDE SEQUENCE [LARGE SCALE GENOMIC DNA]</scope>
    <source>
        <strain evidence="1 2">DSM 22670</strain>
    </source>
</reference>
<name>A0A2D0KCR7_9GAMM</name>
<organism evidence="1 2">
    <name type="scientific">Xenorhabdus ishibashii</name>
    <dbReference type="NCBI Taxonomy" id="1034471"/>
    <lineage>
        <taxon>Bacteria</taxon>
        <taxon>Pseudomonadati</taxon>
        <taxon>Pseudomonadota</taxon>
        <taxon>Gammaproteobacteria</taxon>
        <taxon>Enterobacterales</taxon>
        <taxon>Morganellaceae</taxon>
        <taxon>Xenorhabdus</taxon>
    </lineage>
</organism>
<protein>
    <submittedName>
        <fullName evidence="1">Uncharacterized protein</fullName>
    </submittedName>
</protein>
<dbReference type="AlphaFoldDB" id="A0A2D0KCR7"/>
<gene>
    <name evidence="1" type="ORF">Xish_00358</name>
</gene>
<evidence type="ECO:0000313" key="2">
    <source>
        <dbReference type="Proteomes" id="UP000222168"/>
    </source>
</evidence>
<dbReference type="EMBL" id="NJAK01000001">
    <property type="protein sequence ID" value="PHM61236.1"/>
    <property type="molecule type" value="Genomic_DNA"/>
</dbReference>
<keyword evidence="2" id="KW-1185">Reference proteome</keyword>